<evidence type="ECO:0000313" key="2">
    <source>
        <dbReference type="EMBL" id="TWF71596.1"/>
    </source>
</evidence>
<dbReference type="EMBL" id="VIWT01000009">
    <property type="protein sequence ID" value="TWF71596.1"/>
    <property type="molecule type" value="Genomic_DNA"/>
</dbReference>
<name>A0A561S9P8_9ACTN</name>
<evidence type="ECO:0000256" key="1">
    <source>
        <dbReference type="SAM" id="SignalP"/>
    </source>
</evidence>
<protein>
    <submittedName>
        <fullName evidence="2">Peptidase inhibitor family I36</fullName>
    </submittedName>
</protein>
<accession>A0A561S9P8</accession>
<feature type="chain" id="PRO_5022162692" evidence="1">
    <location>
        <begin position="30"/>
        <end position="145"/>
    </location>
</feature>
<dbReference type="InterPro" id="IPR006311">
    <property type="entry name" value="TAT_signal"/>
</dbReference>
<dbReference type="OrthoDB" id="2677885at2"/>
<dbReference type="Pfam" id="PF03995">
    <property type="entry name" value="Inhibitor_I36"/>
    <property type="match status" value="1"/>
</dbReference>
<feature type="signal peptide" evidence="1">
    <location>
        <begin position="1"/>
        <end position="29"/>
    </location>
</feature>
<keyword evidence="1" id="KW-0732">Signal</keyword>
<keyword evidence="3" id="KW-1185">Reference proteome</keyword>
<dbReference type="RefSeq" id="WP_145911789.1">
    <property type="nucleotide sequence ID" value="NZ_BAAAMZ010000047.1"/>
</dbReference>
<comment type="caution">
    <text evidence="2">The sequence shown here is derived from an EMBL/GenBank/DDBJ whole genome shotgun (WGS) entry which is preliminary data.</text>
</comment>
<sequence length="145" mass="15216">MNARRRTFAGLLAAAALGAAVLAAAPAYADGPGDCPSDVACLFYNSGFQGSYFGDGAGNSQTPENYLYNSWYTFGGGNGSGAGQYVKNNAASVYDYNINYSVTIYYNSNNAGPSQTIGPDAGANLNSTLKNNNASQCFDFFQECR</sequence>
<evidence type="ECO:0000313" key="3">
    <source>
        <dbReference type="Proteomes" id="UP000317940"/>
    </source>
</evidence>
<organism evidence="2 3">
    <name type="scientific">Kitasatospora viridis</name>
    <dbReference type="NCBI Taxonomy" id="281105"/>
    <lineage>
        <taxon>Bacteria</taxon>
        <taxon>Bacillati</taxon>
        <taxon>Actinomycetota</taxon>
        <taxon>Actinomycetes</taxon>
        <taxon>Kitasatosporales</taxon>
        <taxon>Streptomycetaceae</taxon>
        <taxon>Kitasatospora</taxon>
    </lineage>
</organism>
<dbReference type="AlphaFoldDB" id="A0A561S9P8"/>
<reference evidence="2 3" key="1">
    <citation type="submission" date="2019-06" db="EMBL/GenBank/DDBJ databases">
        <title>Sequencing the genomes of 1000 actinobacteria strains.</title>
        <authorList>
            <person name="Klenk H.-P."/>
        </authorList>
    </citation>
    <scope>NUCLEOTIDE SEQUENCE [LARGE SCALE GENOMIC DNA]</scope>
    <source>
        <strain evidence="2 3">DSM 44826</strain>
    </source>
</reference>
<dbReference type="Proteomes" id="UP000317940">
    <property type="component" value="Unassembled WGS sequence"/>
</dbReference>
<gene>
    <name evidence="2" type="ORF">FHX73_19226</name>
</gene>
<proteinExistence type="predicted"/>
<dbReference type="PROSITE" id="PS51318">
    <property type="entry name" value="TAT"/>
    <property type="match status" value="1"/>
</dbReference>